<feature type="region of interest" description="Disordered" evidence="1">
    <location>
        <begin position="71"/>
        <end position="106"/>
    </location>
</feature>
<sequence length="170" mass="17534">MTDGLPVTLPAATAFSWKEKPCRVVTAVRSGRWMLTTRSERGGRRRSTGSLSMGAPAGIVAEALPPNVTGRSVSGAVSVPEDPARNATRTSPMRSGEVPASLVSRSRTRSPPTLVCTTWRTVSSSRIGVADSGVAVGTAAQVPTQLRGPPGRWWPGSAVLAAAPALSSSS</sequence>
<reference evidence="3" key="1">
    <citation type="journal article" date="2019" name="Int. J. Syst. Evol. Microbiol.">
        <title>The Global Catalogue of Microorganisms (GCM) 10K type strain sequencing project: providing services to taxonomists for standard genome sequencing and annotation.</title>
        <authorList>
            <consortium name="The Broad Institute Genomics Platform"/>
            <consortium name="The Broad Institute Genome Sequencing Center for Infectious Disease"/>
            <person name="Wu L."/>
            <person name="Ma J."/>
        </authorList>
    </citation>
    <scope>NUCLEOTIDE SEQUENCE [LARGE SCALE GENOMIC DNA]</scope>
    <source>
        <strain evidence="3">CCUG 63369</strain>
    </source>
</reference>
<comment type="caution">
    <text evidence="2">The sequence shown here is derived from an EMBL/GenBank/DDBJ whole genome shotgun (WGS) entry which is preliminary data.</text>
</comment>
<gene>
    <name evidence="2" type="ORF">ACFQZU_22785</name>
</gene>
<accession>A0ABW3BM58</accession>
<evidence type="ECO:0000313" key="2">
    <source>
        <dbReference type="EMBL" id="MFD0804120.1"/>
    </source>
</evidence>
<evidence type="ECO:0000313" key="3">
    <source>
        <dbReference type="Proteomes" id="UP001596956"/>
    </source>
</evidence>
<proteinExistence type="predicted"/>
<protein>
    <submittedName>
        <fullName evidence="2">Uncharacterized protein</fullName>
    </submittedName>
</protein>
<evidence type="ECO:0000256" key="1">
    <source>
        <dbReference type="SAM" id="MobiDB-lite"/>
    </source>
</evidence>
<keyword evidence="3" id="KW-1185">Reference proteome</keyword>
<organism evidence="2 3">
    <name type="scientific">Streptomonospora algeriensis</name>
    <dbReference type="NCBI Taxonomy" id="995084"/>
    <lineage>
        <taxon>Bacteria</taxon>
        <taxon>Bacillati</taxon>
        <taxon>Actinomycetota</taxon>
        <taxon>Actinomycetes</taxon>
        <taxon>Streptosporangiales</taxon>
        <taxon>Nocardiopsidaceae</taxon>
        <taxon>Streptomonospora</taxon>
    </lineage>
</organism>
<dbReference type="EMBL" id="JBHTHR010001373">
    <property type="protein sequence ID" value="MFD0804120.1"/>
    <property type="molecule type" value="Genomic_DNA"/>
</dbReference>
<dbReference type="Proteomes" id="UP001596956">
    <property type="component" value="Unassembled WGS sequence"/>
</dbReference>
<name>A0ABW3BM58_9ACTN</name>
<feature type="non-terminal residue" evidence="2">
    <location>
        <position position="170"/>
    </location>
</feature>